<accession>A0A4P9UPE5</accession>
<dbReference type="GO" id="GO:0030313">
    <property type="term" value="C:cell envelope"/>
    <property type="evidence" value="ECO:0007669"/>
    <property type="project" value="TreeGrafter"/>
</dbReference>
<name>A0A4P9UPE5_METBY</name>
<dbReference type="GO" id="GO:0015679">
    <property type="term" value="P:plasma membrane copper ion transport"/>
    <property type="evidence" value="ECO:0007669"/>
    <property type="project" value="TreeGrafter"/>
</dbReference>
<proteinExistence type="predicted"/>
<evidence type="ECO:0000313" key="3">
    <source>
        <dbReference type="Proteomes" id="UP000305881"/>
    </source>
</evidence>
<dbReference type="Gene3D" id="2.40.420.20">
    <property type="match status" value="1"/>
</dbReference>
<dbReference type="InterPro" id="IPR051909">
    <property type="entry name" value="MFP_Cation_Efflux"/>
</dbReference>
<keyword evidence="3" id="KW-1185">Reference proteome</keyword>
<evidence type="ECO:0000313" key="2">
    <source>
        <dbReference type="EMBL" id="QCW82423.1"/>
    </source>
</evidence>
<dbReference type="KEGG" id="mbur:EQU24_09355"/>
<sequence>MKFSFISLVSYPITLLGGLKWPTLITVALALSDNGIAFATNQDKEAAPVRTETDVDDYGKEGTLNIDSASQTRSGLQTIKLEPHRYRPELTAYGNVVALQPLLDLRNRYLAALSGHESAKSRLTLAQQSIDRTRLLHRGGAVSGRSLQEQQSQWQSEQALTQGSRLQIETVRNEAILNWGQAIAELFLDANTDTLLPYLSGQKNLLHISLPPNNKPVDTLDEIRVSRYGDRNRAEPARFISPAPQTDPLTQGESYFFETEHGGIRTGMRIAAFIPLQENAENGVLIPASSVIRHLGQAFVYVKTSPEHFQRLTITGFIDTHAGYFVTDGLHAGQELVVSGAQMLLSEEFKSQIPDEDDDDD</sequence>
<dbReference type="EMBL" id="CP035467">
    <property type="protein sequence ID" value="QCW82423.1"/>
    <property type="molecule type" value="Genomic_DNA"/>
</dbReference>
<dbReference type="RefSeq" id="WP_014148844.1">
    <property type="nucleotide sequence ID" value="NZ_CP035467.1"/>
</dbReference>
<organism evidence="2 3">
    <name type="scientific">Methylotuvimicrobium buryatense</name>
    <name type="common">Methylomicrobium buryatense</name>
    <dbReference type="NCBI Taxonomy" id="95641"/>
    <lineage>
        <taxon>Bacteria</taxon>
        <taxon>Pseudomonadati</taxon>
        <taxon>Pseudomonadota</taxon>
        <taxon>Gammaproteobacteria</taxon>
        <taxon>Methylococcales</taxon>
        <taxon>Methylococcaceae</taxon>
        <taxon>Methylotuvimicrobium</taxon>
    </lineage>
</organism>
<evidence type="ECO:0000256" key="1">
    <source>
        <dbReference type="ARBA" id="ARBA00022448"/>
    </source>
</evidence>
<dbReference type="GO" id="GO:0060003">
    <property type="term" value="P:copper ion export"/>
    <property type="evidence" value="ECO:0007669"/>
    <property type="project" value="TreeGrafter"/>
</dbReference>
<dbReference type="PANTHER" id="PTHR30097">
    <property type="entry name" value="CATION EFFLUX SYSTEM PROTEIN CUSB"/>
    <property type="match status" value="1"/>
</dbReference>
<reference evidence="3" key="1">
    <citation type="journal article" date="2019" name="J. Bacteriol.">
        <title>A Mutagenic Screen Identifies a TonB-Dependent Receptor Required for the Lanthanide Metal Switch in the Type I Methanotroph 'Methylotuvimicrobium buryatense' 5GB1C.</title>
        <authorList>
            <person name="Groom J.D."/>
            <person name="Ford S.M."/>
            <person name="Pesesky M.W."/>
            <person name="Lidstrom M.E."/>
        </authorList>
    </citation>
    <scope>NUCLEOTIDE SEQUENCE [LARGE SCALE GENOMIC DNA]</scope>
    <source>
        <strain evidence="3">5GB1C</strain>
    </source>
</reference>
<keyword evidence="1" id="KW-0813">Transport</keyword>
<dbReference type="AlphaFoldDB" id="A0A4P9UPE5"/>
<protein>
    <submittedName>
        <fullName evidence="2">Efflux RND transporter periplasmic adaptor subunit</fullName>
    </submittedName>
</protein>
<dbReference type="PANTHER" id="PTHR30097:SF4">
    <property type="entry name" value="SLR6042 PROTEIN"/>
    <property type="match status" value="1"/>
</dbReference>
<dbReference type="Proteomes" id="UP000305881">
    <property type="component" value="Chromosome"/>
</dbReference>
<dbReference type="STRING" id="675511.GCA_000341735_01165"/>
<dbReference type="OrthoDB" id="7059230at2"/>
<gene>
    <name evidence="2" type="ORF">EQU24_09355</name>
</gene>